<dbReference type="GO" id="GO:0005886">
    <property type="term" value="C:plasma membrane"/>
    <property type="evidence" value="ECO:0007669"/>
    <property type="project" value="UniProtKB-SubCell"/>
</dbReference>
<feature type="compositionally biased region" description="Basic and acidic residues" evidence="9">
    <location>
        <begin position="571"/>
        <end position="580"/>
    </location>
</feature>
<dbReference type="EMBL" id="LSBH01000027">
    <property type="protein sequence ID" value="OAQ61315.1"/>
    <property type="molecule type" value="Genomic_DNA"/>
</dbReference>
<evidence type="ECO:0000259" key="11">
    <source>
        <dbReference type="PROSITE" id="PS50850"/>
    </source>
</evidence>
<feature type="transmembrane region" description="Helical" evidence="10">
    <location>
        <begin position="494"/>
        <end position="513"/>
    </location>
</feature>
<dbReference type="InterPro" id="IPR020846">
    <property type="entry name" value="MFS_dom"/>
</dbReference>
<dbReference type="PROSITE" id="PS50850">
    <property type="entry name" value="MFS"/>
    <property type="match status" value="1"/>
</dbReference>
<evidence type="ECO:0000256" key="10">
    <source>
        <dbReference type="SAM" id="Phobius"/>
    </source>
</evidence>
<evidence type="ECO:0000256" key="2">
    <source>
        <dbReference type="ARBA" id="ARBA00022448"/>
    </source>
</evidence>
<proteinExistence type="inferred from homology"/>
<evidence type="ECO:0000256" key="4">
    <source>
        <dbReference type="ARBA" id="ARBA00022692"/>
    </source>
</evidence>
<evidence type="ECO:0000256" key="8">
    <source>
        <dbReference type="ARBA" id="ARBA00038459"/>
    </source>
</evidence>
<keyword evidence="4 10" id="KW-0812">Transmembrane</keyword>
<evidence type="ECO:0000256" key="3">
    <source>
        <dbReference type="ARBA" id="ARBA00022475"/>
    </source>
</evidence>
<feature type="transmembrane region" description="Helical" evidence="10">
    <location>
        <begin position="327"/>
        <end position="346"/>
    </location>
</feature>
<evidence type="ECO:0000313" key="13">
    <source>
        <dbReference type="Proteomes" id="UP000078240"/>
    </source>
</evidence>
<dbReference type="InterPro" id="IPR011701">
    <property type="entry name" value="MFS"/>
</dbReference>
<feature type="region of interest" description="Disordered" evidence="9">
    <location>
        <begin position="524"/>
        <end position="593"/>
    </location>
</feature>
<dbReference type="CDD" id="cd17323">
    <property type="entry name" value="MFS_Tpo1_MDR_like"/>
    <property type="match status" value="1"/>
</dbReference>
<dbReference type="Proteomes" id="UP000078240">
    <property type="component" value="Unassembled WGS sequence"/>
</dbReference>
<feature type="transmembrane region" description="Helical" evidence="10">
    <location>
        <begin position="358"/>
        <end position="378"/>
    </location>
</feature>
<feature type="transmembrane region" description="Helical" evidence="10">
    <location>
        <begin position="399"/>
        <end position="419"/>
    </location>
</feature>
<keyword evidence="7" id="KW-0325">Glycoprotein</keyword>
<evidence type="ECO:0000256" key="6">
    <source>
        <dbReference type="ARBA" id="ARBA00023136"/>
    </source>
</evidence>
<dbReference type="Gene3D" id="1.20.1250.20">
    <property type="entry name" value="MFS general substrate transporter like domains"/>
    <property type="match status" value="1"/>
</dbReference>
<accession>A0A179F773</accession>
<feature type="transmembrane region" description="Helical" evidence="10">
    <location>
        <begin position="245"/>
        <end position="264"/>
    </location>
</feature>
<name>A0A179F773_PURLI</name>
<evidence type="ECO:0000256" key="1">
    <source>
        <dbReference type="ARBA" id="ARBA00004651"/>
    </source>
</evidence>
<comment type="caution">
    <text evidence="12">The sequence shown here is derived from an EMBL/GenBank/DDBJ whole genome shotgun (WGS) entry which is preliminary data.</text>
</comment>
<feature type="transmembrane region" description="Helical" evidence="10">
    <location>
        <begin position="89"/>
        <end position="106"/>
    </location>
</feature>
<comment type="similarity">
    <text evidence="8">Belongs to the major facilitator superfamily. DHA1 family. Polyamines/proton antiporter (TC 2.A.1.2.16) subfamily.</text>
</comment>
<dbReference type="FunFam" id="1.20.1250.20:FF:000011">
    <property type="entry name" value="MFS multidrug transporter, putative"/>
    <property type="match status" value="1"/>
</dbReference>
<sequence>MVEAREGLDRSLIFSLFAQRGAFTGFHVDSPDATWAQTPLPRRYIRRNAFKQEKSQESIPAPLLNGDGFLDFGPYDPSNPRNWSTPRKWYITLCASFLAMVGNIASSIPSGCLVSLSKELHVSEEAAGLSLTLYLLGYCAGPLLFAPISEFYGRQIIYRTTFPVYLAFGVLCAFAPNFGALLVGRFLAGTFVSAVLSITPGVLADVWDHMKRGNAIAIFSTSVWAGPSLGPIISGFLVLQKDWRWGFYVVACVSGLAALFMLTIPETNGPIILIERARRVRKARVSGYEGVQTEYEAAGFTLLDIYRTALTRPWALMLDAISLLRSIYMAVVFTLQYMLFTIYPIVFQDMRGWNEGVGPLPLLGTVVGAVPGALIIFYDTRRRRDKLKAGFDLDPEDRFTMGMIGGAGFAAAMFWFAWTAQYNEIHWLVPTIAGGLLSASLILTFISYLNYLVDSYVHYAASVIAVNTLARSIGSASAPLFTTYMSKAMGVGGGGSLIGGVAAVLASVPFVFWRHGKKIRGRSKYTPSDAAIKADPEVGTPHPANHSLRETEESTEVSRTGSNPVANPVDHSLREVEEGKQLSGTLSSHEEAR</sequence>
<protein>
    <submittedName>
        <fullName evidence="12">Benomyl/methotrexate resistance protein</fullName>
    </submittedName>
</protein>
<evidence type="ECO:0000256" key="9">
    <source>
        <dbReference type="SAM" id="MobiDB-lite"/>
    </source>
</evidence>
<feature type="domain" description="Major facilitator superfamily (MFS) profile" evidence="11">
    <location>
        <begin position="91"/>
        <end position="518"/>
    </location>
</feature>
<evidence type="ECO:0000313" key="12">
    <source>
        <dbReference type="EMBL" id="OAQ61315.1"/>
    </source>
</evidence>
<feature type="transmembrane region" description="Helical" evidence="10">
    <location>
        <begin position="157"/>
        <end position="176"/>
    </location>
</feature>
<dbReference type="PANTHER" id="PTHR23502:SF186">
    <property type="entry name" value="MAJOR FACILITATOR SUPERFAMILY (MFS) PROFILE DOMAIN-CONTAINING PROTEIN"/>
    <property type="match status" value="1"/>
</dbReference>
<feature type="transmembrane region" description="Helical" evidence="10">
    <location>
        <begin position="425"/>
        <end position="449"/>
    </location>
</feature>
<dbReference type="Pfam" id="PF07690">
    <property type="entry name" value="MFS_1"/>
    <property type="match status" value="1"/>
</dbReference>
<evidence type="ECO:0000256" key="7">
    <source>
        <dbReference type="ARBA" id="ARBA00023180"/>
    </source>
</evidence>
<keyword evidence="6 10" id="KW-0472">Membrane</keyword>
<feature type="transmembrane region" description="Helical" evidence="10">
    <location>
        <begin position="215"/>
        <end position="239"/>
    </location>
</feature>
<dbReference type="GO" id="GO:0022857">
    <property type="term" value="F:transmembrane transporter activity"/>
    <property type="evidence" value="ECO:0007669"/>
    <property type="project" value="InterPro"/>
</dbReference>
<dbReference type="PANTHER" id="PTHR23502">
    <property type="entry name" value="MAJOR FACILITATOR SUPERFAMILY"/>
    <property type="match status" value="1"/>
</dbReference>
<dbReference type="AlphaFoldDB" id="A0A179F773"/>
<feature type="transmembrane region" description="Helical" evidence="10">
    <location>
        <begin position="126"/>
        <end position="145"/>
    </location>
</feature>
<organism evidence="12 13">
    <name type="scientific">Purpureocillium lilacinum</name>
    <name type="common">Paecilomyces lilacinus</name>
    <dbReference type="NCBI Taxonomy" id="33203"/>
    <lineage>
        <taxon>Eukaryota</taxon>
        <taxon>Fungi</taxon>
        <taxon>Dikarya</taxon>
        <taxon>Ascomycota</taxon>
        <taxon>Pezizomycotina</taxon>
        <taxon>Sordariomycetes</taxon>
        <taxon>Hypocreomycetidae</taxon>
        <taxon>Hypocreales</taxon>
        <taxon>Ophiocordycipitaceae</taxon>
        <taxon>Purpureocillium</taxon>
    </lineage>
</organism>
<reference evidence="12 13" key="1">
    <citation type="submission" date="2016-01" db="EMBL/GenBank/DDBJ databases">
        <title>Biosynthesis of antibiotic leucinostatins and their inhibition on Phytophthora in bio-control Purpureocillium lilacinum.</title>
        <authorList>
            <person name="Wang G."/>
            <person name="Liu Z."/>
            <person name="Lin R."/>
            <person name="Li E."/>
            <person name="Mao Z."/>
            <person name="Ling J."/>
            <person name="Yin W."/>
            <person name="Xie B."/>
        </authorList>
    </citation>
    <scope>NUCLEOTIDE SEQUENCE [LARGE SCALE GENOMIC DNA]</scope>
    <source>
        <strain evidence="12">PLBJ-1</strain>
    </source>
</reference>
<keyword evidence="2" id="KW-0813">Transport</keyword>
<dbReference type="SUPFAM" id="SSF103473">
    <property type="entry name" value="MFS general substrate transporter"/>
    <property type="match status" value="1"/>
</dbReference>
<keyword evidence="5 10" id="KW-1133">Transmembrane helix</keyword>
<dbReference type="InterPro" id="IPR036259">
    <property type="entry name" value="MFS_trans_sf"/>
</dbReference>
<gene>
    <name evidence="12" type="ORF">VFPBJ_11481</name>
</gene>
<comment type="subcellular location">
    <subcellularLocation>
        <location evidence="1">Cell membrane</location>
        <topology evidence="1">Multi-pass membrane protein</topology>
    </subcellularLocation>
</comment>
<keyword evidence="3" id="KW-1003">Cell membrane</keyword>
<evidence type="ECO:0000256" key="5">
    <source>
        <dbReference type="ARBA" id="ARBA00022989"/>
    </source>
</evidence>